<sequence length="323" mass="34598">MAAAVLIAVIAATTAVTLSVADGQGDQPPSEAAPSTAGEVDSDIASASDIGPVAIITEDPTCAAQHPIFKTWVEKTNNGWEDRDPATPATSWSPEVRKQYDAVGEAMREAADQLVPLAKLTPHRVMRELYEQFGAYAREYADSIPTYERSADYLARVTVSATQAIANICAAIDYGSAAARAPLVPSLNAPSDLAPTGDTSDPPRFLTTSNVVCSEWIAVMNQFDEDTSAWLKTDPAVPASQWTPEQKKINTDVVPIMERFGDDLKDLGDRSNNAVIRDFAELSLQYRLAFTKAIPTYAQPDNYLASASIRIAGVVKSACQAVS</sequence>
<keyword evidence="2" id="KW-0732">Signal</keyword>
<name>A0ABS6HQF4_MYCGD</name>
<protein>
    <submittedName>
        <fullName evidence="3">Uncharacterized protein</fullName>
    </submittedName>
</protein>
<evidence type="ECO:0000313" key="4">
    <source>
        <dbReference type="Proteomes" id="UP000696413"/>
    </source>
</evidence>
<proteinExistence type="predicted"/>
<comment type="caution">
    <text evidence="3">The sequence shown here is derived from an EMBL/GenBank/DDBJ whole genome shotgun (WGS) entry which is preliminary data.</text>
</comment>
<reference evidence="3 4" key="1">
    <citation type="submission" date="2021-05" db="EMBL/GenBank/DDBJ databases">
        <title>Draft Genome Sequences of Clinical Respiratory Isolates of Mycobacterium goodii Recovered in Ireland.</title>
        <authorList>
            <person name="Flanagan P.R."/>
            <person name="Mok S."/>
            <person name="Roycroft E."/>
            <person name="Rogers T.R."/>
            <person name="Fitzgibbon M."/>
        </authorList>
    </citation>
    <scope>NUCLEOTIDE SEQUENCE [LARGE SCALE GENOMIC DNA]</scope>
    <source>
        <strain evidence="3 4">14IE55</strain>
    </source>
</reference>
<evidence type="ECO:0000256" key="1">
    <source>
        <dbReference type="SAM" id="MobiDB-lite"/>
    </source>
</evidence>
<feature type="region of interest" description="Disordered" evidence="1">
    <location>
        <begin position="22"/>
        <end position="41"/>
    </location>
</feature>
<dbReference type="EMBL" id="JAHBOM010000013">
    <property type="protein sequence ID" value="MBU8824929.1"/>
    <property type="molecule type" value="Genomic_DNA"/>
</dbReference>
<dbReference type="RefSeq" id="WP_214395292.1">
    <property type="nucleotide sequence ID" value="NZ_JAHBOL010000042.1"/>
</dbReference>
<keyword evidence="4" id="KW-1185">Reference proteome</keyword>
<dbReference type="Proteomes" id="UP000696413">
    <property type="component" value="Unassembled WGS sequence"/>
</dbReference>
<organism evidence="3 4">
    <name type="scientific">Mycolicibacterium goodii</name>
    <name type="common">Mycobacterium goodii</name>
    <dbReference type="NCBI Taxonomy" id="134601"/>
    <lineage>
        <taxon>Bacteria</taxon>
        <taxon>Bacillati</taxon>
        <taxon>Actinomycetota</taxon>
        <taxon>Actinomycetes</taxon>
        <taxon>Mycobacteriales</taxon>
        <taxon>Mycobacteriaceae</taxon>
        <taxon>Mycolicibacterium</taxon>
    </lineage>
</organism>
<evidence type="ECO:0000256" key="2">
    <source>
        <dbReference type="SAM" id="SignalP"/>
    </source>
</evidence>
<feature type="signal peptide" evidence="2">
    <location>
        <begin position="1"/>
        <end position="21"/>
    </location>
</feature>
<feature type="chain" id="PRO_5045167920" evidence="2">
    <location>
        <begin position="22"/>
        <end position="323"/>
    </location>
</feature>
<accession>A0ABS6HQF4</accession>
<evidence type="ECO:0000313" key="3">
    <source>
        <dbReference type="EMBL" id="MBU8824929.1"/>
    </source>
</evidence>
<gene>
    <name evidence="3" type="ORF">KL859_18900</name>
</gene>